<dbReference type="PANTHER" id="PTHR43611">
    <property type="entry name" value="ALPHA-D-GLUCOSE 1-PHOSPHATE PHOSPHATASE"/>
    <property type="match status" value="1"/>
</dbReference>
<dbReference type="Gene3D" id="1.10.150.240">
    <property type="entry name" value="Putative phosphatase, domain 2"/>
    <property type="match status" value="1"/>
</dbReference>
<dbReference type="PRINTS" id="PR00413">
    <property type="entry name" value="HADHALOGNASE"/>
</dbReference>
<dbReference type="RefSeq" id="WP_172795604.1">
    <property type="nucleotide sequence ID" value="NZ_BDCR01000004.1"/>
</dbReference>
<dbReference type="PANTHER" id="PTHR43611:SF3">
    <property type="entry name" value="FLAVIN MONONUCLEOTIDE HYDROLASE 1, CHLOROPLATIC"/>
    <property type="match status" value="1"/>
</dbReference>
<accession>A0A171AD09</accession>
<name>A0A171AD09_9BACT</name>
<reference evidence="2" key="1">
    <citation type="submission" date="2016-04" db="EMBL/GenBank/DDBJ databases">
        <title>Draft genome sequence of Paludibacter jiangxiensis strain NM7.</title>
        <authorList>
            <person name="Qiu Y."/>
            <person name="Matsuura N."/>
            <person name="Ohashi A."/>
            <person name="Tourlousse M.D."/>
            <person name="Sekiguchi Y."/>
        </authorList>
    </citation>
    <scope>NUCLEOTIDE SEQUENCE [LARGE SCALE GENOMIC DNA]</scope>
    <source>
        <strain evidence="2">NM7</strain>
    </source>
</reference>
<evidence type="ECO:0000313" key="1">
    <source>
        <dbReference type="EMBL" id="GAT63546.1"/>
    </source>
</evidence>
<dbReference type="InterPro" id="IPR023214">
    <property type="entry name" value="HAD_sf"/>
</dbReference>
<dbReference type="EMBL" id="BDCR01000004">
    <property type="protein sequence ID" value="GAT63546.1"/>
    <property type="molecule type" value="Genomic_DNA"/>
</dbReference>
<dbReference type="GO" id="GO:0016787">
    <property type="term" value="F:hydrolase activity"/>
    <property type="evidence" value="ECO:0007669"/>
    <property type="project" value="UniProtKB-KW"/>
</dbReference>
<dbReference type="Pfam" id="PF00702">
    <property type="entry name" value="Hydrolase"/>
    <property type="match status" value="1"/>
</dbReference>
<dbReference type="SFLD" id="SFLDS00003">
    <property type="entry name" value="Haloacid_Dehalogenase"/>
    <property type="match status" value="1"/>
</dbReference>
<dbReference type="NCBIfam" id="TIGR01509">
    <property type="entry name" value="HAD-SF-IA-v3"/>
    <property type="match status" value="1"/>
</dbReference>
<dbReference type="CDD" id="cd02603">
    <property type="entry name" value="HAD_sEH-N_like"/>
    <property type="match status" value="1"/>
</dbReference>
<dbReference type="SFLD" id="SFLDG01129">
    <property type="entry name" value="C1.5:_HAD__Beta-PGM__Phosphata"/>
    <property type="match status" value="1"/>
</dbReference>
<dbReference type="InterPro" id="IPR036412">
    <property type="entry name" value="HAD-like_sf"/>
</dbReference>
<gene>
    <name evidence="1" type="ORF">PJIAN_484</name>
</gene>
<dbReference type="STRING" id="681398.PJIAN_484"/>
<protein>
    <submittedName>
        <fullName evidence="1">Putative hydrolase of the HAD superfamily</fullName>
    </submittedName>
</protein>
<sequence>MIDFSSIKALFFDFGGVLINLDKQLCLDNLYKITGCDFSEMVSNYRQSGIFLRFEKGLATEQEFYDEIRAASKYPVTDEQIRDAWASFLLNVPEEKKHLLLALRKHFKVFMLSNTNVVHVNYSMNRNFDIDGHSRYDYFDKCYFSNEIHMAKPDPEIFEYILKDSGFKPEECLFLDDGEKNIEVASEMGFQTYLVQPREDLRPLFETVLNTVKTV</sequence>
<comment type="caution">
    <text evidence="1">The sequence shown here is derived from an EMBL/GenBank/DDBJ whole genome shotgun (WGS) entry which is preliminary data.</text>
</comment>
<keyword evidence="1" id="KW-0378">Hydrolase</keyword>
<dbReference type="InterPro" id="IPR023198">
    <property type="entry name" value="PGP-like_dom2"/>
</dbReference>
<dbReference type="SUPFAM" id="SSF56784">
    <property type="entry name" value="HAD-like"/>
    <property type="match status" value="1"/>
</dbReference>
<dbReference type="AlphaFoldDB" id="A0A171AD09"/>
<proteinExistence type="predicted"/>
<dbReference type="Proteomes" id="UP000076586">
    <property type="component" value="Unassembled WGS sequence"/>
</dbReference>
<dbReference type="Gene3D" id="3.40.50.1000">
    <property type="entry name" value="HAD superfamily/HAD-like"/>
    <property type="match status" value="1"/>
</dbReference>
<keyword evidence="2" id="KW-1185">Reference proteome</keyword>
<organism evidence="1 2">
    <name type="scientific">Paludibacter jiangxiensis</name>
    <dbReference type="NCBI Taxonomy" id="681398"/>
    <lineage>
        <taxon>Bacteria</taxon>
        <taxon>Pseudomonadati</taxon>
        <taxon>Bacteroidota</taxon>
        <taxon>Bacteroidia</taxon>
        <taxon>Bacteroidales</taxon>
        <taxon>Paludibacteraceae</taxon>
        <taxon>Paludibacter</taxon>
    </lineage>
</organism>
<dbReference type="InterPro" id="IPR006439">
    <property type="entry name" value="HAD-SF_hydro_IA"/>
</dbReference>
<evidence type="ECO:0000313" key="2">
    <source>
        <dbReference type="Proteomes" id="UP000076586"/>
    </source>
</evidence>
<reference evidence="2" key="2">
    <citation type="journal article" date="2017" name="Genome Announc.">
        <title>Draft genome sequence of Paludibacter jiangxiensis NM7(T), a propionate-producing fermentative bacterium.</title>
        <authorList>
            <person name="Qiu Y.-L."/>
            <person name="Tourlousse D.M."/>
            <person name="Matsuura N."/>
            <person name="Ohashi A."/>
            <person name="Sekiguchi Y."/>
        </authorList>
    </citation>
    <scope>NUCLEOTIDE SEQUENCE [LARGE SCALE GENOMIC DNA]</scope>
    <source>
        <strain evidence="2">NM7</strain>
    </source>
</reference>